<name>A0ABV6ZPF8_9HYPH</name>
<evidence type="ECO:0000259" key="1">
    <source>
        <dbReference type="Pfam" id="PF20109"/>
    </source>
</evidence>
<dbReference type="Pfam" id="PF20109">
    <property type="entry name" value="Trans_reg_dom"/>
    <property type="match status" value="1"/>
</dbReference>
<feature type="domain" description="Transcriptional regulator-like" evidence="1">
    <location>
        <begin position="6"/>
        <end position="62"/>
    </location>
</feature>
<gene>
    <name evidence="2" type="ORF">ACETRX_30600</name>
</gene>
<dbReference type="EMBL" id="JBHGPK010000026">
    <property type="protein sequence ID" value="MFC2254016.1"/>
    <property type="molecule type" value="Genomic_DNA"/>
</dbReference>
<dbReference type="RefSeq" id="WP_394314847.1">
    <property type="nucleotide sequence ID" value="NZ_JBHGPK010000026.1"/>
</dbReference>
<evidence type="ECO:0000313" key="3">
    <source>
        <dbReference type="Proteomes" id="UP001595190"/>
    </source>
</evidence>
<proteinExistence type="predicted"/>
<protein>
    <submittedName>
        <fullName evidence="2">Transcriptional regulator domain-containing protein</fullName>
    </submittedName>
</protein>
<dbReference type="InterPro" id="IPR045465">
    <property type="entry name" value="Trans_reg_dom"/>
</dbReference>
<reference evidence="2 3" key="1">
    <citation type="submission" date="2024-09" db="EMBL/GenBank/DDBJ databases">
        <title>Description of Labrys sedimenti sp. nov., isolated from a diclofenac-degrading enrichment culture, and genome-based reclassification of Labrys portucalensis as a later heterotypic synonym of Labrys neptuniae.</title>
        <authorList>
            <person name="Tancsics A."/>
            <person name="Csepanyi A."/>
        </authorList>
    </citation>
    <scope>NUCLEOTIDE SEQUENCE [LARGE SCALE GENOMIC DNA]</scope>
    <source>
        <strain evidence="2 3">LMG 23412</strain>
    </source>
</reference>
<organism evidence="2 3">
    <name type="scientific">Labrys neptuniae</name>
    <dbReference type="NCBI Taxonomy" id="376174"/>
    <lineage>
        <taxon>Bacteria</taxon>
        <taxon>Pseudomonadati</taxon>
        <taxon>Pseudomonadota</taxon>
        <taxon>Alphaproteobacteria</taxon>
        <taxon>Hyphomicrobiales</taxon>
        <taxon>Xanthobacteraceae</taxon>
        <taxon>Labrys</taxon>
    </lineage>
</organism>
<comment type="caution">
    <text evidence="2">The sequence shown here is derived from an EMBL/GenBank/DDBJ whole genome shotgun (WGS) entry which is preliminary data.</text>
</comment>
<accession>A0ABV6ZPF8</accession>
<evidence type="ECO:0000313" key="2">
    <source>
        <dbReference type="EMBL" id="MFC2254016.1"/>
    </source>
</evidence>
<sequence>MLRIGWRSSVAYRHMDGVSAASFAWQYVRRDEEYRRDFQNLKHSADASQLEAFSQRWGLRFPA</sequence>
<dbReference type="Proteomes" id="UP001595190">
    <property type="component" value="Unassembled WGS sequence"/>
</dbReference>